<dbReference type="SMART" id="SM01034">
    <property type="entry name" value="BLUF"/>
    <property type="match status" value="1"/>
</dbReference>
<keyword evidence="5 6" id="KW-0472">Membrane</keyword>
<dbReference type="RefSeq" id="WP_138237899.1">
    <property type="nucleotide sequence ID" value="NZ_VBRY01000001.1"/>
</dbReference>
<evidence type="ECO:0000256" key="5">
    <source>
        <dbReference type="ARBA" id="ARBA00023136"/>
    </source>
</evidence>
<feature type="transmembrane region" description="Helical" evidence="6">
    <location>
        <begin position="163"/>
        <end position="184"/>
    </location>
</feature>
<reference evidence="8 9" key="1">
    <citation type="journal article" date="2019" name="Appl. Environ. Microbiol.">
        <title>Environmental Evidence and Genomic Insight of Iron-oxidizing Bacteria Preference Towards More Corrosion Resistant Stainless Steel at Higher Salinities.</title>
        <authorList>
            <person name="Garrison C.E."/>
            <person name="Price K.A."/>
            <person name="Field E.K."/>
        </authorList>
    </citation>
    <scope>NUCLEOTIDE SEQUENCE [LARGE SCALE GENOMIC DNA]</scope>
    <source>
        <strain evidence="8 9">P3</strain>
    </source>
</reference>
<feature type="transmembrane region" description="Helical" evidence="6">
    <location>
        <begin position="204"/>
        <end position="225"/>
    </location>
</feature>
<feature type="transmembrane region" description="Helical" evidence="6">
    <location>
        <begin position="237"/>
        <end position="258"/>
    </location>
</feature>
<keyword evidence="3 6" id="KW-0812">Transmembrane</keyword>
<dbReference type="InterPro" id="IPR007024">
    <property type="entry name" value="BLUF_domain"/>
</dbReference>
<dbReference type="AlphaFoldDB" id="A0A5R9H330"/>
<proteinExistence type="predicted"/>
<dbReference type="InterPro" id="IPR020948">
    <property type="entry name" value="P_starv_induced_PsiE-like"/>
</dbReference>
<dbReference type="Gene3D" id="3.30.70.100">
    <property type="match status" value="1"/>
</dbReference>
<dbReference type="GO" id="GO:0005886">
    <property type="term" value="C:plasma membrane"/>
    <property type="evidence" value="ECO:0007669"/>
    <property type="project" value="UniProtKB-SubCell"/>
</dbReference>
<dbReference type="GO" id="GO:0009882">
    <property type="term" value="F:blue light photoreceptor activity"/>
    <property type="evidence" value="ECO:0007669"/>
    <property type="project" value="InterPro"/>
</dbReference>
<evidence type="ECO:0000313" key="8">
    <source>
        <dbReference type="EMBL" id="TLS69084.1"/>
    </source>
</evidence>
<dbReference type="Pfam" id="PF04940">
    <property type="entry name" value="BLUF"/>
    <property type="match status" value="1"/>
</dbReference>
<evidence type="ECO:0000259" key="7">
    <source>
        <dbReference type="PROSITE" id="PS50925"/>
    </source>
</evidence>
<name>A0A5R9H330_9PROT</name>
<comment type="caution">
    <text evidence="8">The sequence shown here is derived from an EMBL/GenBank/DDBJ whole genome shotgun (WGS) entry which is preliminary data.</text>
</comment>
<organism evidence="8 9">
    <name type="scientific">Mariprofundus erugo</name>
    <dbReference type="NCBI Taxonomy" id="2528639"/>
    <lineage>
        <taxon>Bacteria</taxon>
        <taxon>Pseudomonadati</taxon>
        <taxon>Pseudomonadota</taxon>
        <taxon>Candidatius Mariprofundia</taxon>
        <taxon>Mariprofundales</taxon>
        <taxon>Mariprofundaceae</taxon>
        <taxon>Mariprofundus</taxon>
    </lineage>
</organism>
<comment type="subcellular location">
    <subcellularLocation>
        <location evidence="1">Cell membrane</location>
        <topology evidence="1">Multi-pass membrane protein</topology>
    </subcellularLocation>
</comment>
<evidence type="ECO:0000313" key="9">
    <source>
        <dbReference type="Proteomes" id="UP000306585"/>
    </source>
</evidence>
<evidence type="ECO:0000256" key="6">
    <source>
        <dbReference type="SAM" id="Phobius"/>
    </source>
</evidence>
<dbReference type="PROSITE" id="PS50925">
    <property type="entry name" value="BLUF"/>
    <property type="match status" value="1"/>
</dbReference>
<keyword evidence="9" id="KW-1185">Reference proteome</keyword>
<sequence>MIRLVYVSVASEPFDEQKLLQLLAKSRANNTRLGISGQLIYSEGTFMQVLEGPADAVDATFERIKKDTRHQHINLIERSTIDQREFPEWSMGFKSMSREELDAFDEMGYQFAEDVSGNRRLHDRLFVTQLMKYVKKQHVSELARDVLEMDRDDKSLIYWLNQLVRYSVMLLAILMAVVVLYGVADVGYGLYEIMLNRPEQLMTMSGITSTFASFLAVLIAVDIFINISLYVRKHVLAVRLVVATALMAIARKIVVLEFTDIEPIYIFAMALLVAALGFSYYFLSRLGNLEPS</sequence>
<evidence type="ECO:0000256" key="3">
    <source>
        <dbReference type="ARBA" id="ARBA00022692"/>
    </source>
</evidence>
<dbReference type="GO" id="GO:0071949">
    <property type="term" value="F:FAD binding"/>
    <property type="evidence" value="ECO:0007669"/>
    <property type="project" value="InterPro"/>
</dbReference>
<feature type="transmembrane region" description="Helical" evidence="6">
    <location>
        <begin position="264"/>
        <end position="283"/>
    </location>
</feature>
<gene>
    <name evidence="8" type="ORF">FEF65_00910</name>
</gene>
<evidence type="ECO:0000256" key="2">
    <source>
        <dbReference type="ARBA" id="ARBA00022475"/>
    </source>
</evidence>
<evidence type="ECO:0000256" key="4">
    <source>
        <dbReference type="ARBA" id="ARBA00022989"/>
    </source>
</evidence>
<dbReference type="Proteomes" id="UP000306585">
    <property type="component" value="Unassembled WGS sequence"/>
</dbReference>
<dbReference type="InterPro" id="IPR036046">
    <property type="entry name" value="Acylphosphatase-like_dom_sf"/>
</dbReference>
<dbReference type="OrthoDB" id="5293734at2"/>
<keyword evidence="4 6" id="KW-1133">Transmembrane helix</keyword>
<dbReference type="SUPFAM" id="SSF54975">
    <property type="entry name" value="Acylphosphatase/BLUF domain-like"/>
    <property type="match status" value="1"/>
</dbReference>
<feature type="domain" description="BLUF" evidence="7">
    <location>
        <begin position="1"/>
        <end position="92"/>
    </location>
</feature>
<dbReference type="EMBL" id="VBRY01000001">
    <property type="protein sequence ID" value="TLS69084.1"/>
    <property type="molecule type" value="Genomic_DNA"/>
</dbReference>
<accession>A0A5R9H330</accession>
<dbReference type="Pfam" id="PF06146">
    <property type="entry name" value="PsiE"/>
    <property type="match status" value="1"/>
</dbReference>
<evidence type="ECO:0000256" key="1">
    <source>
        <dbReference type="ARBA" id="ARBA00004651"/>
    </source>
</evidence>
<protein>
    <submittedName>
        <fullName evidence="8">Blue light sensor protein</fullName>
    </submittedName>
</protein>
<keyword evidence="2" id="KW-1003">Cell membrane</keyword>